<protein>
    <submittedName>
        <fullName evidence="2">Polar amino acid transport system substrate-binding protein</fullName>
    </submittedName>
</protein>
<dbReference type="STRING" id="488535.SAMN04487963_1249"/>
<accession>A0A1I4NAS1</accession>
<reference evidence="3" key="1">
    <citation type="submission" date="2016-10" db="EMBL/GenBank/DDBJ databases">
        <authorList>
            <person name="Varghese N."/>
            <person name="Submissions S."/>
        </authorList>
    </citation>
    <scope>NUCLEOTIDE SEQUENCE [LARGE SCALE GENOMIC DNA]</scope>
    <source>
        <strain evidence="3">CGMCC 1.7061</strain>
    </source>
</reference>
<dbReference type="Gene3D" id="3.40.190.10">
    <property type="entry name" value="Periplasmic binding protein-like II"/>
    <property type="match status" value="2"/>
</dbReference>
<feature type="chain" id="PRO_5011544123" evidence="1">
    <location>
        <begin position="24"/>
        <end position="276"/>
    </location>
</feature>
<evidence type="ECO:0000313" key="3">
    <source>
        <dbReference type="Proteomes" id="UP000198519"/>
    </source>
</evidence>
<organism evidence="2 3">
    <name type="scientific">Marinobacter zhejiangensis</name>
    <dbReference type="NCBI Taxonomy" id="488535"/>
    <lineage>
        <taxon>Bacteria</taxon>
        <taxon>Pseudomonadati</taxon>
        <taxon>Pseudomonadota</taxon>
        <taxon>Gammaproteobacteria</taxon>
        <taxon>Pseudomonadales</taxon>
        <taxon>Marinobacteraceae</taxon>
        <taxon>Marinobacter</taxon>
    </lineage>
</organism>
<sequence length="276" mass="30838">MAGKLWALKVVVASLCFLTSPHAVPNEQGDELHISYLVVDAKVGPFQVIHEGVSDGGIISDIVDEIFRGSVYSVHHLVLPVNRMTQQVAEHEYANWIAFDAPVWRSFGDEGEFTDLPLFETRHVMLTCRGDMPVPVRSIDDLEGLSIATLRGFNYLQLDEAEDEGVVRLVPVDNFNAGLNLVALGRVDGFIEMQSRLRFHLGGFAGDTRCMQELDVSSVIPNYGIHLAMDRGLPDEAKQLINERLGILHRSGELERIWRTYVPDMVLVDSPEESDR</sequence>
<evidence type="ECO:0000313" key="2">
    <source>
        <dbReference type="EMBL" id="SFM12475.1"/>
    </source>
</evidence>
<proteinExistence type="predicted"/>
<dbReference type="RefSeq" id="WP_092021069.1">
    <property type="nucleotide sequence ID" value="NZ_FOUE01000002.1"/>
</dbReference>
<evidence type="ECO:0000256" key="1">
    <source>
        <dbReference type="SAM" id="SignalP"/>
    </source>
</evidence>
<name>A0A1I4NAS1_9GAMM</name>
<dbReference type="AlphaFoldDB" id="A0A1I4NAS1"/>
<dbReference type="EMBL" id="FOUE01000002">
    <property type="protein sequence ID" value="SFM12475.1"/>
    <property type="molecule type" value="Genomic_DNA"/>
</dbReference>
<dbReference type="SUPFAM" id="SSF53850">
    <property type="entry name" value="Periplasmic binding protein-like II"/>
    <property type="match status" value="1"/>
</dbReference>
<keyword evidence="3" id="KW-1185">Reference proteome</keyword>
<feature type="signal peptide" evidence="1">
    <location>
        <begin position="1"/>
        <end position="23"/>
    </location>
</feature>
<keyword evidence="1" id="KW-0732">Signal</keyword>
<dbReference type="Proteomes" id="UP000198519">
    <property type="component" value="Unassembled WGS sequence"/>
</dbReference>
<dbReference type="OrthoDB" id="6194758at2"/>
<gene>
    <name evidence="2" type="ORF">SAMN04487963_1249</name>
</gene>